<gene>
    <name evidence="2" type="ORF">AD928_12800</name>
</gene>
<dbReference type="AlphaFoldDB" id="A0A149Q4B8"/>
<sequence length="168" mass="18443">MTEEQSGIIVAADGDLREIVGGHEIRLAAVERRQDATDGKLDGISKDLATMRAEENARTVATTAGISRLEVRVFDLVTQLAKLTGAQENQNRLAEENLRRWRTRSVIVGIICTIAAAAGGTVLSSQTWDNYLFGKVGFLHRHHIPVPAPQPQQQDSVYALAPRSWEKS</sequence>
<feature type="transmembrane region" description="Helical" evidence="1">
    <location>
        <begin position="106"/>
        <end position="128"/>
    </location>
</feature>
<comment type="caution">
    <text evidence="2">The sequence shown here is derived from an EMBL/GenBank/DDBJ whole genome shotgun (WGS) entry which is preliminary data.</text>
</comment>
<keyword evidence="1" id="KW-0812">Transmembrane</keyword>
<dbReference type="PATRIC" id="fig|178900.5.peg.1901"/>
<evidence type="ECO:0000313" key="3">
    <source>
        <dbReference type="Proteomes" id="UP000075473"/>
    </source>
</evidence>
<dbReference type="RefSeq" id="WP_062250957.1">
    <property type="nucleotide sequence ID" value="NZ_LHZA01000156.1"/>
</dbReference>
<dbReference type="Proteomes" id="UP000075473">
    <property type="component" value="Unassembled WGS sequence"/>
</dbReference>
<protein>
    <submittedName>
        <fullName evidence="2">Uncharacterized protein</fullName>
    </submittedName>
</protein>
<keyword evidence="1" id="KW-0472">Membrane</keyword>
<proteinExistence type="predicted"/>
<evidence type="ECO:0000256" key="1">
    <source>
        <dbReference type="SAM" id="Phobius"/>
    </source>
</evidence>
<dbReference type="EMBL" id="LHZA01000156">
    <property type="protein sequence ID" value="KXU92053.1"/>
    <property type="molecule type" value="Genomic_DNA"/>
</dbReference>
<name>A0A149Q4B8_9PROT</name>
<evidence type="ECO:0000313" key="2">
    <source>
        <dbReference type="EMBL" id="KXU92053.1"/>
    </source>
</evidence>
<keyword evidence="1" id="KW-1133">Transmembrane helix</keyword>
<organism evidence="2 3">
    <name type="scientific">Acetobacter cerevisiae</name>
    <dbReference type="NCBI Taxonomy" id="178900"/>
    <lineage>
        <taxon>Bacteria</taxon>
        <taxon>Pseudomonadati</taxon>
        <taxon>Pseudomonadota</taxon>
        <taxon>Alphaproteobacteria</taxon>
        <taxon>Acetobacterales</taxon>
        <taxon>Acetobacteraceae</taxon>
        <taxon>Acetobacter</taxon>
    </lineage>
</organism>
<accession>A0A149Q4B8</accession>
<reference evidence="2 3" key="1">
    <citation type="submission" date="2015-06" db="EMBL/GenBank/DDBJ databases">
        <title>Improved classification and identification of acetic acid bacteria using matrix-assisted laser desorption/ionization time-of-flight mass spectrometry; Gluconobacter nephelii and Gluconobacter uchimurae are later heterotypic synonyms of Gluconobacter japonicus and Gluconobacter oxydans, respectively.</title>
        <authorList>
            <person name="Li L."/>
            <person name="Cleenwerck I."/>
            <person name="De Vuyst L."/>
            <person name="Vandamme P."/>
        </authorList>
    </citation>
    <scope>NUCLEOTIDE SEQUENCE [LARGE SCALE GENOMIC DNA]</scope>
    <source>
        <strain evidence="2 3">LMG 1625</strain>
    </source>
</reference>